<evidence type="ECO:0000256" key="4">
    <source>
        <dbReference type="ARBA" id="ARBA00022730"/>
    </source>
</evidence>
<evidence type="ECO:0000313" key="9">
    <source>
        <dbReference type="Proteomes" id="UP000472265"/>
    </source>
</evidence>
<protein>
    <recommendedName>
        <fullName evidence="3">Nucleolar protein 12</fullName>
    </recommendedName>
</protein>
<sequence>MKNTKKPNNVSKKGKFKPGSKKRENKCIVTFDDKDRQEYLTGFHKRKVERRKAAEVEIRKKIKEEQIRVREERHKEYIKLLKERTDALEAAEDDLEDVITNTTESVQYDHPNHTVTVTTISDLDLTGAHLLGPAANQDNGEEKDEEKREEEEEQTKAMPRKAGNPIMNKKIRSLTASLSYFPFLPGFKEDRERRESGYFSLGRAAGTRLHRDNSPSAPYRHFERGHPVFNTRNVEPKDTVPFRNPNLGVASERPMLTALNDDLPEEIPPPDPYEIAVEVEAQVGPRSPSPTPFKIAESLASTGRKGFSGSYGRGNSSPNVSSFHQSGRFDSSRQGSALQSRSSSPSRGNLPFRRSESTASLSRHNFDGGGRTQGMEQASRNSLQGTHGRRVESGTLPRNFKSLASPVKSQPSTVSDFRSALRKTEVSGSLSGRGRDSRSSSPSRRDYNPSGQTSLRKTEITRSPSPGRGRDSRTSSPPRRTSSSLRDNHSSSPPRRNYSSSSQSLLRKSESIMSLSGRSHHGRCGSPIREGYDIESQALLRNPTARNGLNDPEQQTPTVSPSRRGCDTSQSVLRKTESSTFSHSRGRESRSSSLGRKGYETPTQYQLRKTDMGGSLHSCNRESRNSSPLRRSNEAPSQSLLRKSEVNSSVRSRESHSSFPSRKSYNAPEQHSLRKTETSNSFNSKTHNSRNSSPSRKLNSDPPGYSILRNATNGDSSHSFQRKNTNHDSKSDSNRSPFSWRESTHSHRSSSLSRAASPSRQTTNGSRTAFVTLEAPRRASNIRSGVGRHGHEDRCQSPNENRPSHRARSPSPSPQIQMRRHTSSQSSMESSESGQRSVGSTGRNREEYAMIADVPKVKMIHQREGPGHMGRPQTQQPSRRQELFKPARSDTYNNTKNKRSGTYLIYITLYVYITL</sequence>
<dbReference type="Pfam" id="PF09805">
    <property type="entry name" value="Nop25"/>
    <property type="match status" value="1"/>
</dbReference>
<keyword evidence="5" id="KW-0175">Coiled coil</keyword>
<feature type="compositionally biased region" description="Acidic residues" evidence="7">
    <location>
        <begin position="139"/>
        <end position="153"/>
    </location>
</feature>
<comment type="subcellular location">
    <subcellularLocation>
        <location evidence="1">Nucleus</location>
        <location evidence="1">Nucleolus</location>
    </subcellularLocation>
</comment>
<gene>
    <name evidence="8" type="primary">nol12</name>
</gene>
<dbReference type="GeneTree" id="ENSGT00390000015973"/>
<feature type="compositionally biased region" description="Low complexity" evidence="7">
    <location>
        <begin position="749"/>
        <end position="760"/>
    </location>
</feature>
<feature type="region of interest" description="Disordered" evidence="7">
    <location>
        <begin position="229"/>
        <end position="248"/>
    </location>
</feature>
<dbReference type="AlphaFoldDB" id="A0A671UKV1"/>
<evidence type="ECO:0000256" key="5">
    <source>
        <dbReference type="ARBA" id="ARBA00023054"/>
    </source>
</evidence>
<reference evidence="8" key="1">
    <citation type="submission" date="2021-04" db="EMBL/GenBank/DDBJ databases">
        <authorList>
            <consortium name="Wellcome Sanger Institute Data Sharing"/>
        </authorList>
    </citation>
    <scope>NUCLEOTIDE SEQUENCE [LARGE SCALE GENOMIC DNA]</scope>
</reference>
<feature type="compositionally biased region" description="Basic and acidic residues" evidence="7">
    <location>
        <begin position="433"/>
        <end position="447"/>
    </location>
</feature>
<keyword evidence="4" id="KW-0694">RNA-binding</keyword>
<dbReference type="Ensembl" id="ENSSAUT00010015981.1">
    <property type="protein sequence ID" value="ENSSAUP00010015067.1"/>
    <property type="gene ID" value="ENSSAUG00010007023.1"/>
</dbReference>
<feature type="compositionally biased region" description="Polar residues" evidence="7">
    <location>
        <begin position="678"/>
        <end position="697"/>
    </location>
</feature>
<feature type="compositionally biased region" description="Polar residues" evidence="7">
    <location>
        <begin position="313"/>
        <end position="329"/>
    </location>
</feature>
<feature type="compositionally biased region" description="Polar residues" evidence="7">
    <location>
        <begin position="625"/>
        <end position="641"/>
    </location>
</feature>
<dbReference type="GO" id="GO:0005730">
    <property type="term" value="C:nucleolus"/>
    <property type="evidence" value="ECO:0007669"/>
    <property type="project" value="UniProtKB-SubCell"/>
</dbReference>
<evidence type="ECO:0000256" key="3">
    <source>
        <dbReference type="ARBA" id="ARBA00015520"/>
    </source>
</evidence>
<evidence type="ECO:0000256" key="7">
    <source>
        <dbReference type="SAM" id="MobiDB-lite"/>
    </source>
</evidence>
<keyword evidence="4" id="KW-0699">rRNA-binding</keyword>
<feature type="compositionally biased region" description="Low complexity" evidence="7">
    <location>
        <begin position="823"/>
        <end position="837"/>
    </location>
</feature>
<feature type="compositionally biased region" description="Polar residues" evidence="7">
    <location>
        <begin position="709"/>
        <end position="723"/>
    </location>
</feature>
<keyword evidence="9" id="KW-1185">Reference proteome</keyword>
<dbReference type="PANTHER" id="PTHR14577:SF0">
    <property type="entry name" value="NUCLEOLAR PROTEIN 12"/>
    <property type="match status" value="1"/>
</dbReference>
<feature type="region of interest" description="Disordered" evidence="7">
    <location>
        <begin position="130"/>
        <end position="159"/>
    </location>
</feature>
<reference evidence="8" key="2">
    <citation type="submission" date="2025-08" db="UniProtKB">
        <authorList>
            <consortium name="Ensembl"/>
        </authorList>
    </citation>
    <scope>IDENTIFICATION</scope>
</reference>
<feature type="compositionally biased region" description="Polar residues" evidence="7">
    <location>
        <begin position="374"/>
        <end position="385"/>
    </location>
</feature>
<feature type="compositionally biased region" description="Low complexity" evidence="7">
    <location>
        <begin position="474"/>
        <end position="506"/>
    </location>
</feature>
<organism evidence="8 9">
    <name type="scientific">Sparus aurata</name>
    <name type="common">Gilthead sea bream</name>
    <dbReference type="NCBI Taxonomy" id="8175"/>
    <lineage>
        <taxon>Eukaryota</taxon>
        <taxon>Metazoa</taxon>
        <taxon>Chordata</taxon>
        <taxon>Craniata</taxon>
        <taxon>Vertebrata</taxon>
        <taxon>Euteleostomi</taxon>
        <taxon>Actinopterygii</taxon>
        <taxon>Neopterygii</taxon>
        <taxon>Teleostei</taxon>
        <taxon>Neoteleostei</taxon>
        <taxon>Acanthomorphata</taxon>
        <taxon>Eupercaria</taxon>
        <taxon>Spariformes</taxon>
        <taxon>Sparidae</taxon>
        <taxon>Sparus</taxon>
    </lineage>
</organism>
<keyword evidence="6" id="KW-0539">Nucleus</keyword>
<feature type="region of interest" description="Disordered" evidence="7">
    <location>
        <begin position="1"/>
        <end position="23"/>
    </location>
</feature>
<dbReference type="Proteomes" id="UP000472265">
    <property type="component" value="Chromosome 23"/>
</dbReference>
<feature type="compositionally biased region" description="Polar residues" evidence="7">
    <location>
        <begin position="544"/>
        <end position="581"/>
    </location>
</feature>
<feature type="region of interest" description="Disordered" evidence="7">
    <location>
        <begin position="260"/>
        <end position="529"/>
    </location>
</feature>
<name>A0A671UKV1_SPAAU</name>
<feature type="compositionally biased region" description="Basic and acidic residues" evidence="7">
    <location>
        <begin position="879"/>
        <end position="888"/>
    </location>
</feature>
<dbReference type="GO" id="GO:0019843">
    <property type="term" value="F:rRNA binding"/>
    <property type="evidence" value="ECO:0007669"/>
    <property type="project" value="UniProtKB-KW"/>
</dbReference>
<evidence type="ECO:0000313" key="8">
    <source>
        <dbReference type="Ensembl" id="ENSSAUP00010015067.1"/>
    </source>
</evidence>
<evidence type="ECO:0000256" key="1">
    <source>
        <dbReference type="ARBA" id="ARBA00004604"/>
    </source>
</evidence>
<feature type="compositionally biased region" description="Polar residues" evidence="7">
    <location>
        <begin position="407"/>
        <end position="416"/>
    </location>
</feature>
<feature type="compositionally biased region" description="Polar residues" evidence="7">
    <location>
        <begin position="1"/>
        <end position="10"/>
    </location>
</feature>
<reference evidence="8" key="3">
    <citation type="submission" date="2025-09" db="UniProtKB">
        <authorList>
            <consortium name="Ensembl"/>
        </authorList>
    </citation>
    <scope>IDENTIFICATION</scope>
</reference>
<dbReference type="InterPro" id="IPR019186">
    <property type="entry name" value="Nucleolar_protein_12"/>
</dbReference>
<dbReference type="PANTHER" id="PTHR14577">
    <property type="entry name" value="NUCLEOLAR PROTEIN 12"/>
    <property type="match status" value="1"/>
</dbReference>
<proteinExistence type="inferred from homology"/>
<accession>A0A671UKV1</accession>
<feature type="region of interest" description="Disordered" evidence="7">
    <location>
        <begin position="543"/>
        <end position="892"/>
    </location>
</feature>
<dbReference type="InParanoid" id="A0A671UKV1"/>
<evidence type="ECO:0000256" key="2">
    <source>
        <dbReference type="ARBA" id="ARBA00007175"/>
    </source>
</evidence>
<dbReference type="CDD" id="cd22249">
    <property type="entry name" value="UDM1_RNF168_RNF169-like"/>
    <property type="match status" value="1"/>
</dbReference>
<evidence type="ECO:0000256" key="6">
    <source>
        <dbReference type="ARBA" id="ARBA00023242"/>
    </source>
</evidence>
<feature type="compositionally biased region" description="Low complexity" evidence="7">
    <location>
        <begin position="332"/>
        <end position="351"/>
    </location>
</feature>
<comment type="similarity">
    <text evidence="2">Belongs to the RRP17 family.</text>
</comment>